<proteinExistence type="predicted"/>
<evidence type="ECO:0000313" key="1">
    <source>
        <dbReference type="EMBL" id="AKH40337.1"/>
    </source>
</evidence>
<reference evidence="1" key="1">
    <citation type="journal article" date="2015" name="PLoS Biol.">
        <title>The Discovery, Distribution, and Evolution of Viruses Associated with Drosophila melanogaster.</title>
        <authorList>
            <person name="Webster C.L."/>
            <person name="Waldron F.M."/>
            <person name="Robertson S."/>
            <person name="Crowson D."/>
            <person name="Ferrari G."/>
            <person name="Quintana J.F."/>
            <person name="Brouqui J.M."/>
            <person name="Bayne E.H."/>
            <person name="Longdon B."/>
            <person name="Buck A.H."/>
            <person name="Lazzaro B.P."/>
            <person name="Akorli J."/>
            <person name="Haddrill P.R."/>
            <person name="Obbard D.J."/>
        </authorList>
    </citation>
    <scope>NUCLEOTIDE SEQUENCE</scope>
</reference>
<organism evidence="1">
    <name type="scientific">Kallithea virus</name>
    <dbReference type="NCBI Taxonomy" id="1654582"/>
    <lineage>
        <taxon>Viruses</taxon>
        <taxon>Viruses incertae sedis</taxon>
        <taxon>Naldaviricetes</taxon>
        <taxon>Lefavirales</taxon>
        <taxon>Nudiviridae</taxon>
        <taxon>Alphanudivirus</taxon>
        <taxon>Alphanudivirus dromelanogasteris</taxon>
    </lineage>
</organism>
<protein>
    <submittedName>
        <fullName evidence="1">ORF2</fullName>
    </submittedName>
</protein>
<sequence length="197" mass="21431">MKHPTRCRVARITQPVATIIPAPIVKDIILPVAYFRNKLLSTLAISLAADLDIFPNSPPYIFNCGYTRSFLAISSLRLLNARSGVDPISSPNFATSDVVIGTSLPEIFTISAKLASRIIFDTEPTDSSPNSINPAAFFATGILVIASCSGASSERNERNTDSESATVDRLIPFRSSRNAAKAIFNNLKYYQKCNNDN</sequence>
<name>A0A0F7KNI3_9VIRU</name>
<dbReference type="EMBL" id="KP714101">
    <property type="protein sequence ID" value="AKH40337.1"/>
    <property type="molecule type" value="Genomic_DNA"/>
</dbReference>
<accession>A0A0F7KNI3</accession>